<feature type="compositionally biased region" description="Low complexity" evidence="1">
    <location>
        <begin position="566"/>
        <end position="610"/>
    </location>
</feature>
<proteinExistence type="predicted"/>
<keyword evidence="4" id="KW-1185">Reference proteome</keyword>
<gene>
    <name evidence="3" type="ORF">B0T17DRAFT_307847</name>
</gene>
<sequence>MLSSRYLSFTLALAALFGLSTSRPYLENDLAQAVASPGVSLRESPFGLLPNRRAIDDEEDNDERSSCRGVCNAQNGGILFGQASDSGTVTSRGLDKRVLDNLPDIEDMDKFMVRAFDADAEIPLSPIFVDGVSESTTSVFKKLEGNPFNVGLRRLCGCTMLAVVSPQALYMAHFFEDQTFNLEPPEGQDKFLTGQKEPAKKKAFEEKIQQVLEGTGASGQPDLKSHIDDFGPDVQVFFLTPKDEKDLPDGSFTYIPGIRYKQGVKKLNSLVKKIFKDSKVTVVPTVYTYEAVDKDNDKKKLLSTTARGHSLFQWGGPIDGSTQPGDVLARLIFEKGPLSLGGKDNGEGSEDAVDHGIVWTLVAPDPNAMDTAEKKRRSVYDIAKGLFGRAKVAAPKPKPKSVASPKPKSTVPPKANPTVSSRTTSSVLSKTTSASSSKATSSLLSTTTSATSSKGSSSVSSTTTSATSSKATSSVLSKTTSSNSTSTISPKTTSTVLSNTTSTAGNTTTSAPAASCDLNRSAAPSPGPPSIFSYDGFTLGPLTVTAPMPTRSASASSAAFTSLGSSSAAVKPSSSSSSSTAVSSKKTTAAAAPTRTSATAKSTLSTTLRRSTAKSKRAASSSPV</sequence>
<protein>
    <submittedName>
        <fullName evidence="3">Uncharacterized protein</fullName>
    </submittedName>
</protein>
<feature type="chain" id="PRO_5041233408" evidence="2">
    <location>
        <begin position="23"/>
        <end position="624"/>
    </location>
</feature>
<evidence type="ECO:0000256" key="2">
    <source>
        <dbReference type="SAM" id="SignalP"/>
    </source>
</evidence>
<dbReference type="EMBL" id="JAULSR010000004">
    <property type="protein sequence ID" value="KAK0621963.1"/>
    <property type="molecule type" value="Genomic_DNA"/>
</dbReference>
<feature type="compositionally biased region" description="Low complexity" evidence="1">
    <location>
        <begin position="391"/>
        <end position="515"/>
    </location>
</feature>
<dbReference type="AlphaFoldDB" id="A0AA39WUP8"/>
<name>A0AA39WUP8_9PEZI</name>
<evidence type="ECO:0000313" key="3">
    <source>
        <dbReference type="EMBL" id="KAK0621963.1"/>
    </source>
</evidence>
<dbReference type="Proteomes" id="UP001174934">
    <property type="component" value="Unassembled WGS sequence"/>
</dbReference>
<feature type="signal peptide" evidence="2">
    <location>
        <begin position="1"/>
        <end position="22"/>
    </location>
</feature>
<reference evidence="3" key="1">
    <citation type="submission" date="2023-06" db="EMBL/GenBank/DDBJ databases">
        <title>Genome-scale phylogeny and comparative genomics of the fungal order Sordariales.</title>
        <authorList>
            <consortium name="Lawrence Berkeley National Laboratory"/>
            <person name="Hensen N."/>
            <person name="Bonometti L."/>
            <person name="Westerberg I."/>
            <person name="Brannstrom I.O."/>
            <person name="Guillou S."/>
            <person name="Cros-Aarteil S."/>
            <person name="Calhoun S."/>
            <person name="Haridas S."/>
            <person name="Kuo A."/>
            <person name="Mondo S."/>
            <person name="Pangilinan J."/>
            <person name="Riley R."/>
            <person name="LaButti K."/>
            <person name="Andreopoulos B."/>
            <person name="Lipzen A."/>
            <person name="Chen C."/>
            <person name="Yanf M."/>
            <person name="Daum C."/>
            <person name="Ng V."/>
            <person name="Clum A."/>
            <person name="Steindorff A."/>
            <person name="Ohm R."/>
            <person name="Martin F."/>
            <person name="Silar P."/>
            <person name="Natvig D."/>
            <person name="Lalanne C."/>
            <person name="Gautier V."/>
            <person name="Ament-velasquez S.L."/>
            <person name="Kruys A."/>
            <person name="Hutchinson M.I."/>
            <person name="Powell A.J."/>
            <person name="Barry K."/>
            <person name="Miller A.N."/>
            <person name="Grigoriev I.V."/>
            <person name="Debuchy R."/>
            <person name="Gladieux P."/>
            <person name="Thoren M.H."/>
            <person name="Johannesson H."/>
        </authorList>
    </citation>
    <scope>NUCLEOTIDE SEQUENCE</scope>
    <source>
        <strain evidence="3">SMH3391-2</strain>
    </source>
</reference>
<evidence type="ECO:0000313" key="4">
    <source>
        <dbReference type="Proteomes" id="UP001174934"/>
    </source>
</evidence>
<comment type="caution">
    <text evidence="3">The sequence shown here is derived from an EMBL/GenBank/DDBJ whole genome shotgun (WGS) entry which is preliminary data.</text>
</comment>
<organism evidence="3 4">
    <name type="scientific">Bombardia bombarda</name>
    <dbReference type="NCBI Taxonomy" id="252184"/>
    <lineage>
        <taxon>Eukaryota</taxon>
        <taxon>Fungi</taxon>
        <taxon>Dikarya</taxon>
        <taxon>Ascomycota</taxon>
        <taxon>Pezizomycotina</taxon>
        <taxon>Sordariomycetes</taxon>
        <taxon>Sordariomycetidae</taxon>
        <taxon>Sordariales</taxon>
        <taxon>Lasiosphaeriaceae</taxon>
        <taxon>Bombardia</taxon>
    </lineage>
</organism>
<keyword evidence="2" id="KW-0732">Signal</keyword>
<accession>A0AA39WUP8</accession>
<feature type="region of interest" description="Disordered" evidence="1">
    <location>
        <begin position="391"/>
        <end position="528"/>
    </location>
</feature>
<feature type="region of interest" description="Disordered" evidence="1">
    <location>
        <begin position="566"/>
        <end position="624"/>
    </location>
</feature>
<evidence type="ECO:0000256" key="1">
    <source>
        <dbReference type="SAM" id="MobiDB-lite"/>
    </source>
</evidence>